<evidence type="ECO:0000313" key="1">
    <source>
        <dbReference type="EMBL" id="VYT19974.1"/>
    </source>
</evidence>
<sequence length="44" mass="4773">MKKPWERRIVAAALILAVGTGAGTILRAEDQEMSGKSGRGYLRN</sequence>
<protein>
    <submittedName>
        <fullName evidence="1">Uncharacterized protein</fullName>
    </submittedName>
</protein>
<accession>A0A6N2UP35</accession>
<dbReference type="AlphaFoldDB" id="A0A6N2UP35"/>
<dbReference type="EMBL" id="CACRSQ010000006">
    <property type="protein sequence ID" value="VYT19974.1"/>
    <property type="molecule type" value="Genomic_DNA"/>
</dbReference>
<dbReference type="RefSeq" id="WP_256129239.1">
    <property type="nucleotide sequence ID" value="NZ_CACRSQ010000006.1"/>
</dbReference>
<reference evidence="1" key="1">
    <citation type="submission" date="2019-11" db="EMBL/GenBank/DDBJ databases">
        <authorList>
            <person name="Feng L."/>
        </authorList>
    </citation>
    <scope>NUCLEOTIDE SEQUENCE</scope>
    <source>
        <strain evidence="1">AcaccaeLFYP115</strain>
    </source>
</reference>
<organism evidence="1">
    <name type="scientific">Anaerostipes caccae</name>
    <dbReference type="NCBI Taxonomy" id="105841"/>
    <lineage>
        <taxon>Bacteria</taxon>
        <taxon>Bacillati</taxon>
        <taxon>Bacillota</taxon>
        <taxon>Clostridia</taxon>
        <taxon>Lachnospirales</taxon>
        <taxon>Lachnospiraceae</taxon>
        <taxon>Anaerostipes</taxon>
    </lineage>
</organism>
<proteinExistence type="predicted"/>
<gene>
    <name evidence="1" type="ORF">ACLFYP115_02021</name>
</gene>
<name>A0A6N2UP35_9FIRM</name>